<dbReference type="PANTHER" id="PTHR12011">
    <property type="entry name" value="ADHESION G-PROTEIN COUPLED RECEPTOR"/>
    <property type="match status" value="1"/>
</dbReference>
<protein>
    <submittedName>
        <fullName evidence="9">Cadherin EGF LAG seven-pass G-type receptor 1</fullName>
    </submittedName>
</protein>
<keyword evidence="3 7" id="KW-1133">Transmembrane helix</keyword>
<keyword evidence="2 7" id="KW-0812">Transmembrane</keyword>
<feature type="transmembrane region" description="Helical" evidence="7">
    <location>
        <begin position="211"/>
        <end position="230"/>
    </location>
</feature>
<evidence type="ECO:0000256" key="5">
    <source>
        <dbReference type="ARBA" id="ARBA00023180"/>
    </source>
</evidence>
<evidence type="ECO:0000256" key="4">
    <source>
        <dbReference type="ARBA" id="ARBA00023136"/>
    </source>
</evidence>
<name>A0A146L1I5_LYGHE</name>
<feature type="compositionally biased region" description="Acidic residues" evidence="6">
    <location>
        <begin position="270"/>
        <end position="284"/>
    </location>
</feature>
<feature type="domain" description="G-protein coupled receptors family 2 profile 2" evidence="8">
    <location>
        <begin position="32"/>
        <end position="182"/>
    </location>
</feature>
<evidence type="ECO:0000256" key="7">
    <source>
        <dbReference type="SAM" id="Phobius"/>
    </source>
</evidence>
<evidence type="ECO:0000313" key="9">
    <source>
        <dbReference type="EMBL" id="JAQ02238.1"/>
    </source>
</evidence>
<evidence type="ECO:0000256" key="1">
    <source>
        <dbReference type="ARBA" id="ARBA00004141"/>
    </source>
</evidence>
<feature type="transmembrane region" description="Helical" evidence="7">
    <location>
        <begin position="133"/>
        <end position="154"/>
    </location>
</feature>
<evidence type="ECO:0000256" key="6">
    <source>
        <dbReference type="SAM" id="MobiDB-lite"/>
    </source>
</evidence>
<dbReference type="Pfam" id="PF00002">
    <property type="entry name" value="7tm_2"/>
    <property type="match status" value="1"/>
</dbReference>
<evidence type="ECO:0000256" key="2">
    <source>
        <dbReference type="ARBA" id="ARBA00022692"/>
    </source>
</evidence>
<evidence type="ECO:0000256" key="3">
    <source>
        <dbReference type="ARBA" id="ARBA00022989"/>
    </source>
</evidence>
<dbReference type="InterPro" id="IPR017981">
    <property type="entry name" value="GPCR_2-like_7TM"/>
</dbReference>
<dbReference type="PANTHER" id="PTHR12011:SF475">
    <property type="entry name" value="LATROPHILIN CIRL"/>
    <property type="match status" value="1"/>
</dbReference>
<dbReference type="GO" id="GO:0007166">
    <property type="term" value="P:cell surface receptor signaling pathway"/>
    <property type="evidence" value="ECO:0007669"/>
    <property type="project" value="InterPro"/>
</dbReference>
<proteinExistence type="predicted"/>
<accession>A0A146L1I5</accession>
<feature type="transmembrane region" description="Helical" evidence="7">
    <location>
        <begin position="174"/>
        <end position="191"/>
    </location>
</feature>
<comment type="subcellular location">
    <subcellularLocation>
        <location evidence="1">Membrane</location>
        <topology evidence="1">Multi-pass membrane protein</topology>
    </subcellularLocation>
</comment>
<organism evidence="9">
    <name type="scientific">Lygus hesperus</name>
    <name type="common">Western plant bug</name>
    <dbReference type="NCBI Taxonomy" id="30085"/>
    <lineage>
        <taxon>Eukaryota</taxon>
        <taxon>Metazoa</taxon>
        <taxon>Ecdysozoa</taxon>
        <taxon>Arthropoda</taxon>
        <taxon>Hexapoda</taxon>
        <taxon>Insecta</taxon>
        <taxon>Pterygota</taxon>
        <taxon>Neoptera</taxon>
        <taxon>Paraneoptera</taxon>
        <taxon>Hemiptera</taxon>
        <taxon>Heteroptera</taxon>
        <taxon>Panheteroptera</taxon>
        <taxon>Cimicomorpha</taxon>
        <taxon>Miridae</taxon>
        <taxon>Mirini</taxon>
        <taxon>Lygus</taxon>
    </lineage>
</organism>
<dbReference type="GO" id="GO:0005886">
    <property type="term" value="C:plasma membrane"/>
    <property type="evidence" value="ECO:0007669"/>
    <property type="project" value="TreeGrafter"/>
</dbReference>
<sequence length="321" mass="36538">FFFSLKKRILENVVRYLGDFSVFHNEPELDVVFIVVIVGAVVALVAQFLTLASALRRIREGDTPLTLLLNTELALTLSNLLFMLGVQATSERWMCETVAVTLHYAHLVATSWFFVNCFVSFRRVQLIYKPPLLLYAIAAWLLPAPLVYVCSLVNPGGYETRNYCWMSQNSLPTFMLPLSLFIASCVLVALGQKSPSKCAAETESDRKTLRLSAALLPMFSLVWLLSILALDNAESLVFPLLYVATNAFLNWFIFIWWLPGDERSWRSDPQDEDYDDDFDEDLLYEDPGSKDEQALLQEQLYLISPRETYDLQMEPISTISS</sequence>
<feature type="transmembrane region" description="Helical" evidence="7">
    <location>
        <begin position="31"/>
        <end position="55"/>
    </location>
</feature>
<keyword evidence="9" id="KW-0675">Receptor</keyword>
<keyword evidence="4 7" id="KW-0472">Membrane</keyword>
<dbReference type="PROSITE" id="PS50261">
    <property type="entry name" value="G_PROTEIN_RECEP_F2_4"/>
    <property type="match status" value="1"/>
</dbReference>
<feature type="transmembrane region" description="Helical" evidence="7">
    <location>
        <begin position="67"/>
        <end position="89"/>
    </location>
</feature>
<feature type="region of interest" description="Disordered" evidence="6">
    <location>
        <begin position="268"/>
        <end position="290"/>
    </location>
</feature>
<feature type="transmembrane region" description="Helical" evidence="7">
    <location>
        <begin position="101"/>
        <end position="121"/>
    </location>
</feature>
<feature type="non-terminal residue" evidence="9">
    <location>
        <position position="1"/>
    </location>
</feature>
<evidence type="ECO:0000259" key="8">
    <source>
        <dbReference type="PROSITE" id="PS50261"/>
    </source>
</evidence>
<dbReference type="InterPro" id="IPR000832">
    <property type="entry name" value="GPCR_2_secretin-like"/>
</dbReference>
<dbReference type="Gene3D" id="1.20.1070.10">
    <property type="entry name" value="Rhodopsin 7-helix transmembrane proteins"/>
    <property type="match status" value="1"/>
</dbReference>
<reference evidence="9" key="1">
    <citation type="journal article" date="2016" name="Gigascience">
        <title>De novo construction of an expanded transcriptome assembly for the western tarnished plant bug, Lygus hesperus.</title>
        <authorList>
            <person name="Tassone E.E."/>
            <person name="Geib S.M."/>
            <person name="Hall B."/>
            <person name="Fabrick J.A."/>
            <person name="Brent C.S."/>
            <person name="Hull J.J."/>
        </authorList>
    </citation>
    <scope>NUCLEOTIDE SEQUENCE</scope>
</reference>
<dbReference type="EMBL" id="GDHC01016391">
    <property type="protein sequence ID" value="JAQ02238.1"/>
    <property type="molecule type" value="Transcribed_RNA"/>
</dbReference>
<feature type="transmembrane region" description="Helical" evidence="7">
    <location>
        <begin position="236"/>
        <end position="258"/>
    </location>
</feature>
<keyword evidence="5" id="KW-0325">Glycoprotein</keyword>
<dbReference type="GO" id="GO:0004930">
    <property type="term" value="F:G protein-coupled receptor activity"/>
    <property type="evidence" value="ECO:0007669"/>
    <property type="project" value="InterPro"/>
</dbReference>
<dbReference type="AlphaFoldDB" id="A0A146L1I5"/>
<gene>
    <name evidence="9" type="primary">Celsr1_1</name>
    <name evidence="9" type="ORF">g.51766</name>
</gene>